<dbReference type="EMBL" id="FN653173">
    <property type="protein sequence ID" value="CBY13272.1"/>
    <property type="molecule type" value="Genomic_DNA"/>
</dbReference>
<protein>
    <submittedName>
        <fullName evidence="2">Uncharacterized protein</fullName>
    </submittedName>
</protein>
<gene>
    <name evidence="2" type="ORF">GSOID_T00004052001</name>
</gene>
<reference evidence="2" key="1">
    <citation type="journal article" date="2010" name="Science">
        <title>Plasticity of animal genome architecture unmasked by rapid evolution of a pelagic tunicate.</title>
        <authorList>
            <person name="Denoeud F."/>
            <person name="Henriet S."/>
            <person name="Mungpakdee S."/>
            <person name="Aury J.M."/>
            <person name="Da Silva C."/>
            <person name="Brinkmann H."/>
            <person name="Mikhaleva J."/>
            <person name="Olsen L.C."/>
            <person name="Jubin C."/>
            <person name="Canestro C."/>
            <person name="Bouquet J.M."/>
            <person name="Danks G."/>
            <person name="Poulain J."/>
            <person name="Campsteijn C."/>
            <person name="Adamski M."/>
            <person name="Cross I."/>
            <person name="Yadetie F."/>
            <person name="Muffato M."/>
            <person name="Louis A."/>
            <person name="Butcher S."/>
            <person name="Tsagkogeorga G."/>
            <person name="Konrad A."/>
            <person name="Singh S."/>
            <person name="Jensen M.F."/>
            <person name="Cong E.H."/>
            <person name="Eikeseth-Otteraa H."/>
            <person name="Noel B."/>
            <person name="Anthouard V."/>
            <person name="Porcel B.M."/>
            <person name="Kachouri-Lafond R."/>
            <person name="Nishino A."/>
            <person name="Ugolini M."/>
            <person name="Chourrout P."/>
            <person name="Nishida H."/>
            <person name="Aasland R."/>
            <person name="Huzurbazar S."/>
            <person name="Westhof E."/>
            <person name="Delsuc F."/>
            <person name="Lehrach H."/>
            <person name="Reinhardt R."/>
            <person name="Weissenbach J."/>
            <person name="Roy S.W."/>
            <person name="Artiguenave F."/>
            <person name="Postlethwait J.H."/>
            <person name="Manak J.R."/>
            <person name="Thompson E.M."/>
            <person name="Jaillon O."/>
            <person name="Du Pasquier L."/>
            <person name="Boudinot P."/>
            <person name="Liberles D.A."/>
            <person name="Volff J.N."/>
            <person name="Philippe H."/>
            <person name="Lenhard B."/>
            <person name="Roest Crollius H."/>
            <person name="Wincker P."/>
            <person name="Chourrout D."/>
        </authorList>
    </citation>
    <scope>NUCLEOTIDE SEQUENCE [LARGE SCALE GENOMIC DNA]</scope>
</reference>
<feature type="region of interest" description="Disordered" evidence="1">
    <location>
        <begin position="1"/>
        <end position="35"/>
    </location>
</feature>
<evidence type="ECO:0000313" key="3">
    <source>
        <dbReference type="Proteomes" id="UP000001307"/>
    </source>
</evidence>
<evidence type="ECO:0000313" key="2">
    <source>
        <dbReference type="EMBL" id="CBY13272.1"/>
    </source>
</evidence>
<sequence length="169" mass="18606">MEQMPMWDGNMATPNGQMHAPGNPQNPAAQQHHQLHNPQHINPAHSQQQNVNPNHFNQNMSNNQMPPSDKHNPVGAWQRGGWDSGIHSGATSQTPSIVSGQHSELSAIVSEFSEHIPNFEQQASQVAQNPNGQQTNTSAVEAAQEMQQMFDYQDEEGMATGTVQILEQN</sequence>
<dbReference type="AlphaFoldDB" id="E4XU75"/>
<proteinExistence type="predicted"/>
<feature type="compositionally biased region" description="Polar residues" evidence="1">
    <location>
        <begin position="23"/>
        <end position="35"/>
    </location>
</feature>
<dbReference type="InParanoid" id="E4XU75"/>
<dbReference type="Proteomes" id="UP000001307">
    <property type="component" value="Unassembled WGS sequence"/>
</dbReference>
<organism evidence="2">
    <name type="scientific">Oikopleura dioica</name>
    <name type="common">Tunicate</name>
    <dbReference type="NCBI Taxonomy" id="34765"/>
    <lineage>
        <taxon>Eukaryota</taxon>
        <taxon>Metazoa</taxon>
        <taxon>Chordata</taxon>
        <taxon>Tunicata</taxon>
        <taxon>Appendicularia</taxon>
        <taxon>Copelata</taxon>
        <taxon>Oikopleuridae</taxon>
        <taxon>Oikopleura</taxon>
    </lineage>
</organism>
<keyword evidence="3" id="KW-1185">Reference proteome</keyword>
<accession>E4XU75</accession>
<evidence type="ECO:0000256" key="1">
    <source>
        <dbReference type="SAM" id="MobiDB-lite"/>
    </source>
</evidence>
<name>E4XU75_OIKDI</name>